<evidence type="ECO:0000313" key="2">
    <source>
        <dbReference type="Proteomes" id="UP000566819"/>
    </source>
</evidence>
<keyword evidence="2" id="KW-1185">Reference proteome</keyword>
<name>A0A8H4RH03_9HELO</name>
<sequence length="272" mass="31113">MDWVDAWSQLYTFLNKSPTLKNTMNHVLAQMEPGATYSRALNPSHELCDPPRQIYAQNIEGESQAHWTSTSCDHFEVITIRIVQESKSSTFDEDHLGNTLLHEVLVLYKRHQTCGVKSDEHISLIQFLLNSGVDPNVISIDNSTDWDNPAATIGTALDVFAPKMADLNTRISAKEEIRNTAIYKKLADNGCEFSQPLSSINQKHPYYQFEYFQEQVLQLRRFSEQIELNDHEHLISVILQRYERDLFHVVKQANINHASSVNGLTALHFAIE</sequence>
<evidence type="ECO:0000313" key="1">
    <source>
        <dbReference type="EMBL" id="KAF4628551.1"/>
    </source>
</evidence>
<accession>A0A8H4RH03</accession>
<protein>
    <submittedName>
        <fullName evidence="1">Uncharacterized protein</fullName>
    </submittedName>
</protein>
<proteinExistence type="predicted"/>
<dbReference type="AlphaFoldDB" id="A0A8H4RH03"/>
<dbReference type="Proteomes" id="UP000566819">
    <property type="component" value="Unassembled WGS sequence"/>
</dbReference>
<comment type="caution">
    <text evidence="1">The sequence shown here is derived from an EMBL/GenBank/DDBJ whole genome shotgun (WGS) entry which is preliminary data.</text>
</comment>
<dbReference type="OrthoDB" id="5422117at2759"/>
<organism evidence="1 2">
    <name type="scientific">Cudoniella acicularis</name>
    <dbReference type="NCBI Taxonomy" id="354080"/>
    <lineage>
        <taxon>Eukaryota</taxon>
        <taxon>Fungi</taxon>
        <taxon>Dikarya</taxon>
        <taxon>Ascomycota</taxon>
        <taxon>Pezizomycotina</taxon>
        <taxon>Leotiomycetes</taxon>
        <taxon>Helotiales</taxon>
        <taxon>Tricladiaceae</taxon>
        <taxon>Cudoniella</taxon>
    </lineage>
</organism>
<gene>
    <name evidence="1" type="ORF">G7Y89_g9601</name>
</gene>
<dbReference type="EMBL" id="JAAMPI010000797">
    <property type="protein sequence ID" value="KAF4628551.1"/>
    <property type="molecule type" value="Genomic_DNA"/>
</dbReference>
<reference evidence="1 2" key="1">
    <citation type="submission" date="2020-03" db="EMBL/GenBank/DDBJ databases">
        <title>Draft Genome Sequence of Cudoniella acicularis.</title>
        <authorList>
            <person name="Buettner E."/>
            <person name="Kellner H."/>
        </authorList>
    </citation>
    <scope>NUCLEOTIDE SEQUENCE [LARGE SCALE GENOMIC DNA]</scope>
    <source>
        <strain evidence="1 2">DSM 108380</strain>
    </source>
</reference>